<comment type="caution">
    <text evidence="1">The sequence shown here is derived from an EMBL/GenBank/DDBJ whole genome shotgun (WGS) entry which is preliminary data.</text>
</comment>
<gene>
    <name evidence="1" type="ORF">GCM10010326_75140</name>
</gene>
<evidence type="ECO:0008006" key="3">
    <source>
        <dbReference type="Google" id="ProtNLM"/>
    </source>
</evidence>
<protein>
    <recommendedName>
        <fullName evidence="3">Secreted protein</fullName>
    </recommendedName>
</protein>
<evidence type="ECO:0000313" key="1">
    <source>
        <dbReference type="EMBL" id="GGY69832.1"/>
    </source>
</evidence>
<sequence length="76" mass="8853">MLQPAPNAYAVTTRLLALLTLLLRGTQRARWRQEWQAELAALPTRRTRACFTFRVLLSTPHLSLTLRRPVCQEPRR</sequence>
<organism evidence="1 2">
    <name type="scientific">Streptomyces xanthochromogenes</name>
    <dbReference type="NCBI Taxonomy" id="67384"/>
    <lineage>
        <taxon>Bacteria</taxon>
        <taxon>Bacillati</taxon>
        <taxon>Actinomycetota</taxon>
        <taxon>Actinomycetes</taxon>
        <taxon>Kitasatosporales</taxon>
        <taxon>Streptomycetaceae</taxon>
        <taxon>Streptomyces</taxon>
    </lineage>
</organism>
<evidence type="ECO:0000313" key="2">
    <source>
        <dbReference type="Proteomes" id="UP000600946"/>
    </source>
</evidence>
<accession>A0ABQ3B0J7</accession>
<dbReference type="GeneID" id="96295348"/>
<dbReference type="EMBL" id="BMUU01000022">
    <property type="protein sequence ID" value="GGY69832.1"/>
    <property type="molecule type" value="Genomic_DNA"/>
</dbReference>
<dbReference type="Proteomes" id="UP000600946">
    <property type="component" value="Unassembled WGS sequence"/>
</dbReference>
<proteinExistence type="predicted"/>
<keyword evidence="2" id="KW-1185">Reference proteome</keyword>
<reference evidence="2" key="1">
    <citation type="journal article" date="2019" name="Int. J. Syst. Evol. Microbiol.">
        <title>The Global Catalogue of Microorganisms (GCM) 10K type strain sequencing project: providing services to taxonomists for standard genome sequencing and annotation.</title>
        <authorList>
            <consortium name="The Broad Institute Genomics Platform"/>
            <consortium name="The Broad Institute Genome Sequencing Center for Infectious Disease"/>
            <person name="Wu L."/>
            <person name="Ma J."/>
        </authorList>
    </citation>
    <scope>NUCLEOTIDE SEQUENCE [LARGE SCALE GENOMIC DNA]</scope>
    <source>
        <strain evidence="2">JCM 4594</strain>
    </source>
</reference>
<name>A0ABQ3B0J7_9ACTN</name>
<dbReference type="RefSeq" id="WP_190029472.1">
    <property type="nucleotide sequence ID" value="NZ_BMUU01000022.1"/>
</dbReference>